<feature type="region of interest" description="Disordered" evidence="8">
    <location>
        <begin position="93"/>
        <end position="133"/>
    </location>
</feature>
<keyword evidence="7" id="KW-0539">Nucleus</keyword>
<dbReference type="GeneID" id="92041594"/>
<reference evidence="10 11" key="1">
    <citation type="submission" date="2023-01" db="EMBL/GenBank/DDBJ databases">
        <title>Analysis of 21 Apiospora genomes using comparative genomics revels a genus with tremendous synthesis potential of carbohydrate active enzymes and secondary metabolites.</title>
        <authorList>
            <person name="Sorensen T."/>
        </authorList>
    </citation>
    <scope>NUCLEOTIDE SEQUENCE [LARGE SCALE GENOMIC DNA]</scope>
    <source>
        <strain evidence="10 11">CBS 114990</strain>
    </source>
</reference>
<dbReference type="InterPro" id="IPR036864">
    <property type="entry name" value="Zn2-C6_fun-type_DNA-bd_sf"/>
</dbReference>
<evidence type="ECO:0000256" key="4">
    <source>
        <dbReference type="ARBA" id="ARBA00023015"/>
    </source>
</evidence>
<dbReference type="InterPro" id="IPR051615">
    <property type="entry name" value="Transcr_Regulatory_Elem"/>
</dbReference>
<dbReference type="CDD" id="cd00067">
    <property type="entry name" value="GAL4"/>
    <property type="match status" value="1"/>
</dbReference>
<evidence type="ECO:0000256" key="1">
    <source>
        <dbReference type="ARBA" id="ARBA00004123"/>
    </source>
</evidence>
<gene>
    <name evidence="10" type="ORF">PG997_004219</name>
</gene>
<dbReference type="PROSITE" id="PS00463">
    <property type="entry name" value="ZN2_CY6_FUNGAL_1"/>
    <property type="match status" value="1"/>
</dbReference>
<dbReference type="InterPro" id="IPR001138">
    <property type="entry name" value="Zn2Cys6_DnaBD"/>
</dbReference>
<dbReference type="PANTHER" id="PTHR31313">
    <property type="entry name" value="TY1 ENHANCER ACTIVATOR"/>
    <property type="match status" value="1"/>
</dbReference>
<dbReference type="CDD" id="cd12148">
    <property type="entry name" value="fungal_TF_MHR"/>
    <property type="match status" value="1"/>
</dbReference>
<evidence type="ECO:0000256" key="6">
    <source>
        <dbReference type="ARBA" id="ARBA00023163"/>
    </source>
</evidence>
<dbReference type="PROSITE" id="PS50048">
    <property type="entry name" value="ZN2_CY6_FUNGAL_2"/>
    <property type="match status" value="1"/>
</dbReference>
<keyword evidence="5" id="KW-0238">DNA-binding</keyword>
<accession>A0ABR1X1G3</accession>
<dbReference type="PANTHER" id="PTHR31313:SF85">
    <property type="entry name" value="ZN(II)2CYS6 TRANSCRIPTION FACTOR (EUROFUNG)"/>
    <property type="match status" value="1"/>
</dbReference>
<dbReference type="InterPro" id="IPR007219">
    <property type="entry name" value="XnlR_reg_dom"/>
</dbReference>
<dbReference type="SUPFAM" id="SSF57701">
    <property type="entry name" value="Zn2/Cys6 DNA-binding domain"/>
    <property type="match status" value="1"/>
</dbReference>
<dbReference type="Pfam" id="PF00172">
    <property type="entry name" value="Zn_clus"/>
    <property type="match status" value="1"/>
</dbReference>
<evidence type="ECO:0000256" key="8">
    <source>
        <dbReference type="SAM" id="MobiDB-lite"/>
    </source>
</evidence>
<dbReference type="Pfam" id="PF04082">
    <property type="entry name" value="Fungal_trans"/>
    <property type="match status" value="1"/>
</dbReference>
<keyword evidence="6" id="KW-0804">Transcription</keyword>
<organism evidence="10 11">
    <name type="scientific">Apiospora hydei</name>
    <dbReference type="NCBI Taxonomy" id="1337664"/>
    <lineage>
        <taxon>Eukaryota</taxon>
        <taxon>Fungi</taxon>
        <taxon>Dikarya</taxon>
        <taxon>Ascomycota</taxon>
        <taxon>Pezizomycotina</taxon>
        <taxon>Sordariomycetes</taxon>
        <taxon>Xylariomycetidae</taxon>
        <taxon>Amphisphaeriales</taxon>
        <taxon>Apiosporaceae</taxon>
        <taxon>Apiospora</taxon>
    </lineage>
</organism>
<evidence type="ECO:0000256" key="5">
    <source>
        <dbReference type="ARBA" id="ARBA00023125"/>
    </source>
</evidence>
<feature type="domain" description="Zn(2)-C6 fungal-type" evidence="9">
    <location>
        <begin position="13"/>
        <end position="43"/>
    </location>
</feature>
<dbReference type="SMART" id="SM00066">
    <property type="entry name" value="GAL4"/>
    <property type="match status" value="1"/>
</dbReference>
<dbReference type="RefSeq" id="XP_066672152.1">
    <property type="nucleotide sequence ID" value="XM_066808534.1"/>
</dbReference>
<protein>
    <recommendedName>
        <fullName evidence="9">Zn(2)-C6 fungal-type domain-containing protein</fullName>
    </recommendedName>
</protein>
<name>A0ABR1X1G3_9PEZI</name>
<comment type="subcellular location">
    <subcellularLocation>
        <location evidence="1">Nucleus</location>
    </subcellularLocation>
</comment>
<keyword evidence="2" id="KW-0479">Metal-binding</keyword>
<evidence type="ECO:0000313" key="11">
    <source>
        <dbReference type="Proteomes" id="UP001433268"/>
    </source>
</evidence>
<dbReference type="Proteomes" id="UP001433268">
    <property type="component" value="Unassembled WGS sequence"/>
</dbReference>
<dbReference type="EMBL" id="JAQQWN010000004">
    <property type="protein sequence ID" value="KAK8089258.1"/>
    <property type="molecule type" value="Genomic_DNA"/>
</dbReference>
<evidence type="ECO:0000256" key="3">
    <source>
        <dbReference type="ARBA" id="ARBA00022833"/>
    </source>
</evidence>
<feature type="compositionally biased region" description="Polar residues" evidence="8">
    <location>
        <begin position="98"/>
        <end position="129"/>
    </location>
</feature>
<keyword evidence="4" id="KW-0805">Transcription regulation</keyword>
<comment type="caution">
    <text evidence="10">The sequence shown here is derived from an EMBL/GenBank/DDBJ whole genome shotgun (WGS) entry which is preliminary data.</text>
</comment>
<evidence type="ECO:0000256" key="2">
    <source>
        <dbReference type="ARBA" id="ARBA00022723"/>
    </source>
</evidence>
<keyword evidence="3" id="KW-0862">Zinc</keyword>
<dbReference type="Gene3D" id="4.10.240.10">
    <property type="entry name" value="Zn(2)-C6 fungal-type DNA-binding domain"/>
    <property type="match status" value="1"/>
</dbReference>
<feature type="region of interest" description="Disordered" evidence="8">
    <location>
        <begin position="24"/>
        <end position="72"/>
    </location>
</feature>
<sequence>MAGEKRKRPYGVSCLACREKKVSCDGQRPRCGGCKDTHEECQVPAPARPLRRLQNSKTSTSSKKSSEPSVAELADRMVRMEERMRQMEERLDLAPGQGWSSLPGTPSAQGSPPATVASQTSAQVANSPAETDEGAKYRLTVDASGNVTYHGLTSWIRGPNVASEAPPQASSPIPPGMTDDPQYCRILQALAASKHISVAPKLGDALLDYYFCYSVFNIIDRSIFMRDMALGGPMFSEFLLMAMYTSATSKIDGLDHEERITQEALFSQLAKEYLAKEMEGPTKITTIQGLLLLSGRECAAGNVSQGWNHAGLTML</sequence>
<evidence type="ECO:0000313" key="10">
    <source>
        <dbReference type="EMBL" id="KAK8089258.1"/>
    </source>
</evidence>
<keyword evidence="11" id="KW-1185">Reference proteome</keyword>
<evidence type="ECO:0000259" key="9">
    <source>
        <dbReference type="PROSITE" id="PS50048"/>
    </source>
</evidence>
<proteinExistence type="predicted"/>
<evidence type="ECO:0000256" key="7">
    <source>
        <dbReference type="ARBA" id="ARBA00023242"/>
    </source>
</evidence>